<name>A0A1X7SWL0_AMPQE</name>
<sequence>MAKHGKEGDKLGDIMDDSGKDGSNTPNEKRNGDVTANGMVDDMGDVKGNKWNEEKRRDGDNETQMTTEEEIVNMDLTSQEVRNFFNIPLSPLEPPPTVTSMESGSDCRQSSQAIKKKRRLAKAKLLRSQLRRRHHHQTESKIFDIPIPDPPPKSIKLLIKYSY</sequence>
<feature type="compositionally biased region" description="Basic and acidic residues" evidence="1">
    <location>
        <begin position="1"/>
        <end position="20"/>
    </location>
</feature>
<feature type="compositionally biased region" description="Basic and acidic residues" evidence="1">
    <location>
        <begin position="44"/>
        <end position="60"/>
    </location>
</feature>
<reference evidence="2" key="1">
    <citation type="submission" date="2017-05" db="UniProtKB">
        <authorList>
            <consortium name="EnsemblMetazoa"/>
        </authorList>
    </citation>
    <scope>IDENTIFICATION</scope>
</reference>
<evidence type="ECO:0000313" key="2">
    <source>
        <dbReference type="EnsemblMetazoa" id="Aqu2.1.06362_001"/>
    </source>
</evidence>
<dbReference type="AlphaFoldDB" id="A0A1X7SWL0"/>
<organism evidence="2">
    <name type="scientific">Amphimedon queenslandica</name>
    <name type="common">Sponge</name>
    <dbReference type="NCBI Taxonomy" id="400682"/>
    <lineage>
        <taxon>Eukaryota</taxon>
        <taxon>Metazoa</taxon>
        <taxon>Porifera</taxon>
        <taxon>Demospongiae</taxon>
        <taxon>Heteroscleromorpha</taxon>
        <taxon>Haplosclerida</taxon>
        <taxon>Niphatidae</taxon>
        <taxon>Amphimedon</taxon>
    </lineage>
</organism>
<accession>A0A1X7SWL0</accession>
<protein>
    <submittedName>
        <fullName evidence="2">Uncharacterized protein</fullName>
    </submittedName>
</protein>
<feature type="compositionally biased region" description="Basic residues" evidence="1">
    <location>
        <begin position="114"/>
        <end position="136"/>
    </location>
</feature>
<feature type="compositionally biased region" description="Polar residues" evidence="1">
    <location>
        <begin position="98"/>
        <end position="113"/>
    </location>
</feature>
<feature type="region of interest" description="Disordered" evidence="1">
    <location>
        <begin position="87"/>
        <end position="147"/>
    </location>
</feature>
<proteinExistence type="predicted"/>
<feature type="region of interest" description="Disordered" evidence="1">
    <location>
        <begin position="1"/>
        <end position="68"/>
    </location>
</feature>
<dbReference type="InParanoid" id="A0A1X7SWL0"/>
<dbReference type="EnsemblMetazoa" id="Aqu2.1.06362_001">
    <property type="protein sequence ID" value="Aqu2.1.06362_001"/>
    <property type="gene ID" value="Aqu2.1.06362"/>
</dbReference>
<evidence type="ECO:0000256" key="1">
    <source>
        <dbReference type="SAM" id="MobiDB-lite"/>
    </source>
</evidence>